<dbReference type="EMBL" id="JAERRC010000030">
    <property type="protein sequence ID" value="MBL0706603.1"/>
    <property type="molecule type" value="Genomic_DNA"/>
</dbReference>
<evidence type="ECO:0000313" key="3">
    <source>
        <dbReference type="Proteomes" id="UP000639051"/>
    </source>
</evidence>
<keyword evidence="1" id="KW-0812">Transmembrane</keyword>
<feature type="transmembrane region" description="Helical" evidence="1">
    <location>
        <begin position="34"/>
        <end position="55"/>
    </location>
</feature>
<feature type="transmembrane region" description="Helical" evidence="1">
    <location>
        <begin position="6"/>
        <end position="22"/>
    </location>
</feature>
<accession>A0ABS1K554</accession>
<dbReference type="Pfam" id="PF10066">
    <property type="entry name" value="DUF2304"/>
    <property type="match status" value="1"/>
</dbReference>
<keyword evidence="1" id="KW-1133">Transmembrane helix</keyword>
<organism evidence="2 3">
    <name type="scientific">Sinomonas cellulolyticus</name>
    <dbReference type="NCBI Taxonomy" id="2801916"/>
    <lineage>
        <taxon>Bacteria</taxon>
        <taxon>Bacillati</taxon>
        <taxon>Actinomycetota</taxon>
        <taxon>Actinomycetes</taxon>
        <taxon>Micrococcales</taxon>
        <taxon>Micrococcaceae</taxon>
        <taxon>Sinomonas</taxon>
    </lineage>
</organism>
<feature type="transmembrane region" description="Helical" evidence="1">
    <location>
        <begin position="67"/>
        <end position="85"/>
    </location>
</feature>
<protein>
    <submittedName>
        <fullName evidence="2">DUF2304 domain-containing protein</fullName>
    </submittedName>
</protein>
<keyword evidence="3" id="KW-1185">Reference proteome</keyword>
<name>A0ABS1K554_9MICC</name>
<evidence type="ECO:0000256" key="1">
    <source>
        <dbReference type="SAM" id="Phobius"/>
    </source>
</evidence>
<dbReference type="InterPro" id="IPR019277">
    <property type="entry name" value="DUF2304"/>
</dbReference>
<reference evidence="2 3" key="1">
    <citation type="submission" date="2021-01" db="EMBL/GenBank/DDBJ databases">
        <title>Genome public.</title>
        <authorList>
            <person name="Liu C."/>
            <person name="Sun Q."/>
        </authorList>
    </citation>
    <scope>NUCLEOTIDE SEQUENCE [LARGE SCALE GENOMIC DNA]</scope>
    <source>
        <strain evidence="2 3">JC656</strain>
    </source>
</reference>
<gene>
    <name evidence="2" type="ORF">JJE72_13990</name>
</gene>
<comment type="caution">
    <text evidence="2">The sequence shown here is derived from an EMBL/GenBank/DDBJ whole genome shotgun (WGS) entry which is preliminary data.</text>
</comment>
<proteinExistence type="predicted"/>
<evidence type="ECO:0000313" key="2">
    <source>
        <dbReference type="EMBL" id="MBL0706603.1"/>
    </source>
</evidence>
<dbReference type="Proteomes" id="UP000639051">
    <property type="component" value="Unassembled WGS sequence"/>
</dbReference>
<keyword evidence="1" id="KW-0472">Membrane</keyword>
<dbReference type="RefSeq" id="WP_189692967.1">
    <property type="nucleotide sequence ID" value="NZ_BNCM01000003.1"/>
</dbReference>
<sequence length="124" mass="13794">MGNNFAAFIFALIILGVVLELLRRKVFREKYAALWLIIGACTLVLAGFPGMLSWVSGILGVQVASNLLFALCIILLLGVCLHLSWELSVIEDENRTLAEEVAILRHSVERLERRLQVNEDSTDA</sequence>